<dbReference type="Proteomes" id="UP000594342">
    <property type="component" value="Unassembled WGS sequence"/>
</dbReference>
<evidence type="ECO:0000256" key="6">
    <source>
        <dbReference type="ARBA" id="ARBA00023204"/>
    </source>
</evidence>
<comment type="similarity">
    <text evidence="1">Belongs to the DNA mismatch repair MutS family.</text>
</comment>
<comment type="caution">
    <text evidence="9">The sequence shown here is derived from an EMBL/GenBank/DDBJ whole genome shotgun (WGS) entry which is preliminary data.</text>
</comment>
<dbReference type="SMART" id="SM00534">
    <property type="entry name" value="MUTSac"/>
    <property type="match status" value="1"/>
</dbReference>
<dbReference type="Gene3D" id="1.10.1420.10">
    <property type="match status" value="2"/>
</dbReference>
<organism evidence="9 10">
    <name type="scientific">Yasminevirus sp. GU-2018</name>
    <dbReference type="NCBI Taxonomy" id="2420051"/>
    <lineage>
        <taxon>Viruses</taxon>
        <taxon>Varidnaviria</taxon>
        <taxon>Bamfordvirae</taxon>
        <taxon>Nucleocytoviricota</taxon>
        <taxon>Megaviricetes</taxon>
        <taxon>Imitervirales</taxon>
        <taxon>Mimiviridae</taxon>
        <taxon>Klosneuvirinae</taxon>
        <taxon>Yasminevirus</taxon>
        <taxon>Yasminevirus saudimassiliense</taxon>
    </lineage>
</organism>
<dbReference type="CDD" id="cd00085">
    <property type="entry name" value="HNHc"/>
    <property type="match status" value="1"/>
</dbReference>
<dbReference type="SUPFAM" id="SSF53150">
    <property type="entry name" value="DNA repair protein MutS, domain II"/>
    <property type="match status" value="1"/>
</dbReference>
<reference evidence="9 10" key="1">
    <citation type="submission" date="2018-10" db="EMBL/GenBank/DDBJ databases">
        <authorList>
            <consortium name="IHU Genomes"/>
        </authorList>
    </citation>
    <scope>NUCLEOTIDE SEQUENCE [LARGE SCALE GENOMIC DNA]</scope>
    <source>
        <strain evidence="9 10">A1</strain>
    </source>
</reference>
<keyword evidence="5" id="KW-0238">DNA-binding</keyword>
<dbReference type="SUPFAM" id="SSF52540">
    <property type="entry name" value="P-loop containing nucleoside triphosphate hydrolases"/>
    <property type="match status" value="1"/>
</dbReference>
<dbReference type="InterPro" id="IPR036678">
    <property type="entry name" value="MutS_con_dom_sf"/>
</dbReference>
<dbReference type="GO" id="GO:0005524">
    <property type="term" value="F:ATP binding"/>
    <property type="evidence" value="ECO:0007669"/>
    <property type="project" value="UniProtKB-KW"/>
</dbReference>
<sequence>MSDTDSSGIEIDNVDSIASSSSDKKKGNNINKGNKPKKQEKSLTVEYLEYHENYTKKFGKDRTLVLMQVGSFYEAYATSTRGPDLKALEELTEASIAHKGKEKNKIDEKNPWMWGFPMVAASKFIGILIENGYRLIMIDQITPKPNIKREVVAIHSPATYLESSYKPASNFVSVVCIEEIPQKAGQMLACIGASAIDVSTGEVFIHESLSQLKDDKLGLDETLRFLKSLVPKEILIFKENLQRLTDDFLVEYLDLKGRFYQIREVNKDHNKLVYQKKLLEKVYPDRENMTSIIDTLGLSKHIYARKALVNLLTYVSDHYEDLVKGVADPVFYLNEQNLVLGNDAINQLNIVDSSAPDVPGAVKFHNLLDVVNKASTGMGRRYIKFRLVSPYTDVDKLNTIYNAVETLARSKMFGTVDKQLRRIHDIERLYRKVKMCVLHPMQMVEFISSLKAVADLVATIIKDDDLEECLECSELVDSIESLNEMLETNIDVEKAKMYNLAEIKENIFKEGIYPDLDTLQSKVGMNHDIMDNLSEILDKMIPDKTAKGSKIMLKHNLRDGYYFQLTPKRYSLLKEKLDAVGEIKVGKTKINVDEFEVSTLNNVVKLSLPFLKEQTDDIDSLIEKIMNITHKYYVDFMKEIEKQHSGVISTVIDLVTKVDYYNTIAKVSKEYNYVRPVIKTQITPKMKVSQKGTKRSKTAKIEDEEDSSLEDGYVIAEQIRHPIVERIIEHEYVPHDVKIGTPDLKGMLIYGLNSAGKSVLMKAIGISIIMAQAGFFVPAKKFTFYPYKALYTRITGNDNLFRGLSSYSLEIVELNSILKRSTKSTLVIGDEVCRGTEHISGNAIVATTLLRLSEIGASFVFATHLHEIVELDEISSKDNIKAFHLSVEHDEKTDRLIYDRELKPGSGERIYGITVAKYIIKDDDFIKTALEIKNRLINRDPNSSAVSTKRSRYNADLIMDCCEMCGKKANNVSGLSKKSLETHHINHQKDCEDGFVKEKPHIKKNQLFNLTVLCQECHDKLHNENIELEGIKMTSGGKKLIVKSKTLTK</sequence>
<dbReference type="Pfam" id="PF05192">
    <property type="entry name" value="MutS_III"/>
    <property type="match status" value="1"/>
</dbReference>
<keyword evidence="4" id="KW-0067">ATP-binding</keyword>
<dbReference type="InterPro" id="IPR036187">
    <property type="entry name" value="DNA_mismatch_repair_MutS_sf"/>
</dbReference>
<evidence type="ECO:0000256" key="2">
    <source>
        <dbReference type="ARBA" id="ARBA00022741"/>
    </source>
</evidence>
<evidence type="ECO:0000256" key="4">
    <source>
        <dbReference type="ARBA" id="ARBA00022840"/>
    </source>
</evidence>
<dbReference type="InterPro" id="IPR003615">
    <property type="entry name" value="HNH_nuc"/>
</dbReference>
<evidence type="ECO:0000256" key="7">
    <source>
        <dbReference type="SAM" id="MobiDB-lite"/>
    </source>
</evidence>
<dbReference type="InterPro" id="IPR017261">
    <property type="entry name" value="DNA_mismatch_repair_MutS/MSH"/>
</dbReference>
<dbReference type="SMART" id="SM00533">
    <property type="entry name" value="MUTSd"/>
    <property type="match status" value="1"/>
</dbReference>
<dbReference type="InterPro" id="IPR027417">
    <property type="entry name" value="P-loop_NTPase"/>
</dbReference>
<dbReference type="Gene3D" id="3.30.420.110">
    <property type="entry name" value="MutS, connector domain"/>
    <property type="match status" value="1"/>
</dbReference>
<feature type="domain" description="DNA mismatch repair proteins mutS family" evidence="8">
    <location>
        <begin position="825"/>
        <end position="841"/>
    </location>
</feature>
<dbReference type="PANTHER" id="PTHR11361:SF34">
    <property type="entry name" value="DNA MISMATCH REPAIR PROTEIN MSH1, MITOCHONDRIAL"/>
    <property type="match status" value="1"/>
</dbReference>
<protein>
    <submittedName>
        <fullName evidence="9">DNA mismatch repair ATPase MutS</fullName>
    </submittedName>
</protein>
<dbReference type="Gene3D" id="3.40.50.300">
    <property type="entry name" value="P-loop containing nucleotide triphosphate hydrolases"/>
    <property type="match status" value="1"/>
</dbReference>
<evidence type="ECO:0000256" key="3">
    <source>
        <dbReference type="ARBA" id="ARBA00022763"/>
    </source>
</evidence>
<dbReference type="SUPFAM" id="SSF48334">
    <property type="entry name" value="DNA repair protein MutS, domain III"/>
    <property type="match status" value="1"/>
</dbReference>
<evidence type="ECO:0000259" key="8">
    <source>
        <dbReference type="PROSITE" id="PS00486"/>
    </source>
</evidence>
<dbReference type="InterPro" id="IPR007695">
    <property type="entry name" value="DNA_mismatch_repair_MutS-lik_N"/>
</dbReference>
<dbReference type="Gene3D" id="3.40.1170.10">
    <property type="entry name" value="DNA repair protein MutS, domain I"/>
    <property type="match status" value="1"/>
</dbReference>
<gene>
    <name evidence="9" type="ORF">YASMINEVIRUS_418</name>
</gene>
<dbReference type="Pfam" id="PF00488">
    <property type="entry name" value="MutS_V"/>
    <property type="match status" value="1"/>
</dbReference>
<dbReference type="SUPFAM" id="SSF55271">
    <property type="entry name" value="DNA repair protein MutS, domain I"/>
    <property type="match status" value="1"/>
</dbReference>
<evidence type="ECO:0000256" key="1">
    <source>
        <dbReference type="ARBA" id="ARBA00006271"/>
    </source>
</evidence>
<dbReference type="InterPro" id="IPR016151">
    <property type="entry name" value="DNA_mismatch_repair_MutS_N"/>
</dbReference>
<dbReference type="GO" id="GO:0140664">
    <property type="term" value="F:ATP-dependent DNA damage sensor activity"/>
    <property type="evidence" value="ECO:0007669"/>
    <property type="project" value="InterPro"/>
</dbReference>
<dbReference type="GO" id="GO:0006298">
    <property type="term" value="P:mismatch repair"/>
    <property type="evidence" value="ECO:0007669"/>
    <property type="project" value="InterPro"/>
</dbReference>
<evidence type="ECO:0000313" key="9">
    <source>
        <dbReference type="EMBL" id="VBB17955.1"/>
    </source>
</evidence>
<feature type="region of interest" description="Disordered" evidence="7">
    <location>
        <begin position="1"/>
        <end position="38"/>
    </location>
</feature>
<keyword evidence="2" id="KW-0547">Nucleotide-binding</keyword>
<dbReference type="PANTHER" id="PTHR11361">
    <property type="entry name" value="DNA MISMATCH REPAIR PROTEIN MUTS FAMILY MEMBER"/>
    <property type="match status" value="1"/>
</dbReference>
<evidence type="ECO:0000256" key="5">
    <source>
        <dbReference type="ARBA" id="ARBA00023125"/>
    </source>
</evidence>
<dbReference type="GO" id="GO:0030983">
    <property type="term" value="F:mismatched DNA binding"/>
    <property type="evidence" value="ECO:0007669"/>
    <property type="project" value="InterPro"/>
</dbReference>
<keyword evidence="10" id="KW-1185">Reference proteome</keyword>
<dbReference type="PROSITE" id="PS00486">
    <property type="entry name" value="DNA_MISMATCH_REPAIR_2"/>
    <property type="match status" value="1"/>
</dbReference>
<name>A0A5K0U823_9VIRU</name>
<evidence type="ECO:0000313" key="10">
    <source>
        <dbReference type="Proteomes" id="UP000594342"/>
    </source>
</evidence>
<dbReference type="Pfam" id="PF01624">
    <property type="entry name" value="MutS_I"/>
    <property type="match status" value="1"/>
</dbReference>
<accession>A0A5K0U823</accession>
<proteinExistence type="inferred from homology"/>
<dbReference type="InterPro" id="IPR045076">
    <property type="entry name" value="MutS"/>
</dbReference>
<dbReference type="InterPro" id="IPR000432">
    <property type="entry name" value="DNA_mismatch_repair_MutS_C"/>
</dbReference>
<dbReference type="EMBL" id="UPSH01000001">
    <property type="protein sequence ID" value="VBB17955.1"/>
    <property type="molecule type" value="Genomic_DNA"/>
</dbReference>
<keyword evidence="6" id="KW-0234">DNA repair</keyword>
<dbReference type="PIRSF" id="PIRSF037677">
    <property type="entry name" value="DNA_mis_repair_Msh6"/>
    <property type="match status" value="1"/>
</dbReference>
<keyword evidence="3" id="KW-0227">DNA damage</keyword>
<dbReference type="InterPro" id="IPR007696">
    <property type="entry name" value="DNA_mismatch_repair_MutS_core"/>
</dbReference>